<dbReference type="CDD" id="cd14858">
    <property type="entry name" value="TrmE_N"/>
    <property type="match status" value="1"/>
</dbReference>
<gene>
    <name evidence="16" type="ORF">B7463_g4137</name>
</gene>
<evidence type="ECO:0000313" key="17">
    <source>
        <dbReference type="Proteomes" id="UP000258309"/>
    </source>
</evidence>
<keyword evidence="6" id="KW-0819">tRNA processing</keyword>
<dbReference type="STRING" id="5539.A0A3E2HGP0"/>
<dbReference type="Gene3D" id="1.20.120.430">
    <property type="entry name" value="tRNA modification GTPase MnmE domain 2"/>
    <property type="match status" value="1"/>
</dbReference>
<dbReference type="Pfam" id="PF12631">
    <property type="entry name" value="MnmE_helical"/>
    <property type="match status" value="1"/>
</dbReference>
<evidence type="ECO:0000259" key="13">
    <source>
        <dbReference type="Pfam" id="PF01926"/>
    </source>
</evidence>
<evidence type="ECO:0000256" key="2">
    <source>
        <dbReference type="ARBA" id="ARBA00004173"/>
    </source>
</evidence>
<dbReference type="InterPro" id="IPR005225">
    <property type="entry name" value="Small_GTP-bd"/>
</dbReference>
<keyword evidence="9" id="KW-0342">GTP-binding</keyword>
<feature type="non-terminal residue" evidence="16">
    <location>
        <position position="1076"/>
    </location>
</feature>
<keyword evidence="7" id="KW-0547">Nucleotide-binding</keyword>
<dbReference type="Gene3D" id="3.40.50.300">
    <property type="entry name" value="P-loop containing nucleotide triphosphate hydrolases"/>
    <property type="match status" value="1"/>
</dbReference>
<evidence type="ECO:0008006" key="18">
    <source>
        <dbReference type="Google" id="ProtNLM"/>
    </source>
</evidence>
<accession>A0A3E2HGP0</accession>
<evidence type="ECO:0000256" key="12">
    <source>
        <dbReference type="SAM" id="Phobius"/>
    </source>
</evidence>
<dbReference type="NCBIfam" id="TIGR00231">
    <property type="entry name" value="small_GTP"/>
    <property type="match status" value="1"/>
</dbReference>
<evidence type="ECO:0000256" key="8">
    <source>
        <dbReference type="ARBA" id="ARBA00022989"/>
    </source>
</evidence>
<dbReference type="SUPFAM" id="SSF103025">
    <property type="entry name" value="Folate-binding domain"/>
    <property type="match status" value="1"/>
</dbReference>
<feature type="domain" description="G" evidence="13">
    <location>
        <begin position="796"/>
        <end position="926"/>
    </location>
</feature>
<evidence type="ECO:0000256" key="7">
    <source>
        <dbReference type="ARBA" id="ARBA00022741"/>
    </source>
</evidence>
<dbReference type="GO" id="GO:0006400">
    <property type="term" value="P:tRNA modification"/>
    <property type="evidence" value="ECO:0007669"/>
    <property type="project" value="InterPro"/>
</dbReference>
<dbReference type="InterPro" id="IPR004520">
    <property type="entry name" value="GTPase_MnmE"/>
</dbReference>
<feature type="transmembrane region" description="Helical" evidence="12">
    <location>
        <begin position="259"/>
        <end position="278"/>
    </location>
</feature>
<comment type="caution">
    <text evidence="16">The sequence shown here is derived from an EMBL/GenBank/DDBJ whole genome shotgun (WGS) entry which is preliminary data.</text>
</comment>
<dbReference type="AlphaFoldDB" id="A0A3E2HGP0"/>
<feature type="transmembrane region" description="Helical" evidence="12">
    <location>
        <begin position="100"/>
        <end position="120"/>
    </location>
</feature>
<evidence type="ECO:0000259" key="14">
    <source>
        <dbReference type="Pfam" id="PF10396"/>
    </source>
</evidence>
<dbReference type="FunFam" id="3.30.1360.120:FF:000007">
    <property type="entry name" value="tRNA modification GTPase GTPBP3, mitochondrial"/>
    <property type="match status" value="1"/>
</dbReference>
<feature type="region of interest" description="Disordered" evidence="11">
    <location>
        <begin position="1"/>
        <end position="36"/>
    </location>
</feature>
<feature type="non-terminal residue" evidence="16">
    <location>
        <position position="1"/>
    </location>
</feature>
<keyword evidence="5 12" id="KW-0812">Transmembrane</keyword>
<feature type="transmembrane region" description="Helical" evidence="12">
    <location>
        <begin position="472"/>
        <end position="491"/>
    </location>
</feature>
<evidence type="ECO:0000256" key="6">
    <source>
        <dbReference type="ARBA" id="ARBA00022694"/>
    </source>
</evidence>
<dbReference type="InterPro" id="IPR027266">
    <property type="entry name" value="TrmE/GcvT-like"/>
</dbReference>
<dbReference type="GO" id="GO:0003924">
    <property type="term" value="F:GTPase activity"/>
    <property type="evidence" value="ECO:0007669"/>
    <property type="project" value="InterPro"/>
</dbReference>
<dbReference type="InterPro" id="IPR027368">
    <property type="entry name" value="MnmE_dom2"/>
</dbReference>
<dbReference type="GO" id="GO:0005739">
    <property type="term" value="C:mitochondrion"/>
    <property type="evidence" value="ECO:0007669"/>
    <property type="project" value="UniProtKB-SubCell"/>
</dbReference>
<evidence type="ECO:0000256" key="1">
    <source>
        <dbReference type="ARBA" id="ARBA00004141"/>
    </source>
</evidence>
<dbReference type="EMBL" id="NCSJ02000059">
    <property type="protein sequence ID" value="RFU32231.1"/>
    <property type="molecule type" value="Genomic_DNA"/>
</dbReference>
<dbReference type="CDD" id="cd04164">
    <property type="entry name" value="trmE"/>
    <property type="match status" value="1"/>
</dbReference>
<feature type="transmembrane region" description="Helical" evidence="12">
    <location>
        <begin position="425"/>
        <end position="451"/>
    </location>
</feature>
<protein>
    <recommendedName>
        <fullName evidence="18">TrmE-type G domain-containing protein</fullName>
    </recommendedName>
</protein>
<evidence type="ECO:0000256" key="10">
    <source>
        <dbReference type="ARBA" id="ARBA00023136"/>
    </source>
</evidence>
<evidence type="ECO:0000256" key="9">
    <source>
        <dbReference type="ARBA" id="ARBA00023134"/>
    </source>
</evidence>
<feature type="domain" description="MnmE helical" evidence="15">
    <location>
        <begin position="697"/>
        <end position="1076"/>
    </location>
</feature>
<organism evidence="16 17">
    <name type="scientific">Scytalidium lignicola</name>
    <name type="common">Hyphomycete</name>
    <dbReference type="NCBI Taxonomy" id="5539"/>
    <lineage>
        <taxon>Eukaryota</taxon>
        <taxon>Fungi</taxon>
        <taxon>Dikarya</taxon>
        <taxon>Ascomycota</taxon>
        <taxon>Pezizomycotina</taxon>
        <taxon>Leotiomycetes</taxon>
        <taxon>Leotiomycetes incertae sedis</taxon>
        <taxon>Scytalidium</taxon>
    </lineage>
</organism>
<feature type="transmembrane region" description="Helical" evidence="12">
    <location>
        <begin position="191"/>
        <end position="210"/>
    </location>
</feature>
<evidence type="ECO:0000256" key="11">
    <source>
        <dbReference type="SAM" id="MobiDB-lite"/>
    </source>
</evidence>
<evidence type="ECO:0000256" key="4">
    <source>
        <dbReference type="ARBA" id="ARBA00022448"/>
    </source>
</evidence>
<name>A0A3E2HGP0_SCYLI</name>
<dbReference type="OrthoDB" id="188276at2759"/>
<dbReference type="GO" id="GO:0005525">
    <property type="term" value="F:GTP binding"/>
    <property type="evidence" value="ECO:0007669"/>
    <property type="project" value="UniProtKB-KW"/>
</dbReference>
<evidence type="ECO:0000259" key="15">
    <source>
        <dbReference type="Pfam" id="PF12631"/>
    </source>
</evidence>
<dbReference type="HAMAP" id="MF_00379">
    <property type="entry name" value="GTPase_MnmE"/>
    <property type="match status" value="1"/>
</dbReference>
<dbReference type="Gene3D" id="3.30.1360.120">
    <property type="entry name" value="Probable tRNA modification gtpase trme, domain 1"/>
    <property type="match status" value="1"/>
</dbReference>
<dbReference type="GO" id="GO:0016020">
    <property type="term" value="C:membrane"/>
    <property type="evidence" value="ECO:0007669"/>
    <property type="project" value="UniProtKB-SubCell"/>
</dbReference>
<dbReference type="InterPro" id="IPR002293">
    <property type="entry name" value="AA/rel_permease1"/>
</dbReference>
<evidence type="ECO:0000256" key="5">
    <source>
        <dbReference type="ARBA" id="ARBA00022692"/>
    </source>
</evidence>
<keyword evidence="8 12" id="KW-1133">Transmembrane helix</keyword>
<dbReference type="InterPro" id="IPR025867">
    <property type="entry name" value="MnmE_helical"/>
</dbReference>
<dbReference type="InterPro" id="IPR031168">
    <property type="entry name" value="G_TrmE"/>
</dbReference>
<feature type="transmembrane region" description="Helical" evidence="12">
    <location>
        <begin position="222"/>
        <end position="239"/>
    </location>
</feature>
<keyword evidence="17" id="KW-1185">Reference proteome</keyword>
<dbReference type="InterPro" id="IPR006073">
    <property type="entry name" value="GTP-bd"/>
</dbReference>
<feature type="transmembrane region" description="Helical" evidence="12">
    <location>
        <begin position="153"/>
        <end position="179"/>
    </location>
</feature>
<dbReference type="Pfam" id="PF10396">
    <property type="entry name" value="TrmE_N"/>
    <property type="match status" value="1"/>
</dbReference>
<dbReference type="NCBIfam" id="NF003661">
    <property type="entry name" value="PRK05291.1-3"/>
    <property type="match status" value="1"/>
</dbReference>
<dbReference type="PANTHER" id="PTHR45649">
    <property type="entry name" value="AMINO-ACID PERMEASE BAT1"/>
    <property type="match status" value="1"/>
</dbReference>
<evidence type="ECO:0000256" key="3">
    <source>
        <dbReference type="ARBA" id="ARBA00011043"/>
    </source>
</evidence>
<dbReference type="InterPro" id="IPR027417">
    <property type="entry name" value="P-loop_NTPase"/>
</dbReference>
<keyword evidence="10 12" id="KW-0472">Membrane</keyword>
<feature type="transmembrane region" description="Helical" evidence="12">
    <location>
        <begin position="401"/>
        <end position="419"/>
    </location>
</feature>
<reference evidence="16 17" key="1">
    <citation type="submission" date="2018-05" db="EMBL/GenBank/DDBJ databases">
        <title>Draft genome sequence of Scytalidium lignicola DSM 105466, a ubiquitous saprotrophic fungus.</title>
        <authorList>
            <person name="Buettner E."/>
            <person name="Gebauer A.M."/>
            <person name="Hofrichter M."/>
            <person name="Liers C."/>
            <person name="Kellner H."/>
        </authorList>
    </citation>
    <scope>NUCLEOTIDE SEQUENCE [LARGE SCALE GENOMIC DNA]</scope>
    <source>
        <strain evidence="16 17">DSM 105466</strain>
    </source>
</reference>
<sequence length="1076" mass="118104">MSGKPEFLSGDDNDKEVEKSKYGVQEASDDPEYAGEQTTSIIEGHTKHDQHDMWRMGKIQELRRNYRALSAFCFASVLTAVWEFLLFANTQGLIDGGLAGLFWSYVWTFIGFSFVILSLAEMASMAPTSGGQYHWVSEFAPPKYQKFLSYVTGWMSVLSWQAGNASGSFLTGTIIQALIGLNNPDYDPKNWQGTLFVFAMVLILFICNVWGAHLWPKLQNGLMVLHIFGLLAVIIVLWVKAPHQSAKNVFTGFTNEGGWNSIGLSLMVGQITGIYSLVGSDATAHMAEEVEDAGRYVPISIFWSYIGNGIMAIIFLITYLFAISSVDDALNDPSGYPFIYVFRTALPNSGVNALTIIVLVIVIAANISFNASTARQTFAFARDKGLPFSKWISHVNSNSQIPVNSVALTCIFTILLSLINIGSNVAFNAIISLQIVALMMTYACSISCVLYRRIIHPELLPSARWSLGKWGILVNSIGLAFVTFSFFWSFWPNTIPVDAESFNWSVVLSKARFCSQNGFLRFGSTPMIWARAYTLKSSFTPQAEFTKTYTPSSRYHNQVLAPHDVDLVDDTIYALSTAPGRAGIAIVRISGPSCLDVYRSLCPGKAIPKPRHASLRSLYDPSTTRQNILDSDALVLYFPTPNTVTGEDVLELHIHGGPATVKAVISAIPKCASQFPIRYAEPGEFTRRAFQNNRLDLAQVEALSDTLSAETEQQRRAAVRGNSGRLGRTYEEWREQLLYARGELEALIDFSEDQHFDESPAELLTSVASQVKIMLKSIEAHELASHRGELLKKGIRISLLGPPNAGKSSLLNQIVGREASIVSQEAGTTRDIVEVSLDVRGYLCSFADTAGLRTQNDGKSTPHTTIGHVEQEGIRRAKAKAGESDVVVALASVEPSLDQSGWSIWYDLETLSIAANAAESIIVINKTDNVSAETLSRLTEDFKASVSDIAPIRDIPIVAISCKSAQSRTTPALNDLGNINHFLDALVMTFQSMTSLPPDLKDLLGVTQRQRELLEACSGHLLDFMDEAQISNDEDSECDIVVAAEHLRAAANCLSRITGRGEASDVEEVLGVVFEK</sequence>
<comment type="similarity">
    <text evidence="3">Belongs to the TRAFAC class TrmE-Era-EngA-EngB-Septin-like GTPase superfamily. TrmE GTPase family.</text>
</comment>
<proteinExistence type="inferred from homology"/>
<feature type="domain" description="GTP-binding protein TrmE N-terminal" evidence="14">
    <location>
        <begin position="571"/>
        <end position="694"/>
    </location>
</feature>
<dbReference type="Pfam" id="PF01926">
    <property type="entry name" value="MMR_HSR1"/>
    <property type="match status" value="1"/>
</dbReference>
<feature type="transmembrane region" description="Helical" evidence="12">
    <location>
        <begin position="68"/>
        <end position="88"/>
    </location>
</feature>
<dbReference type="Proteomes" id="UP000258309">
    <property type="component" value="Unassembled WGS sequence"/>
</dbReference>
<dbReference type="InterPro" id="IPR018948">
    <property type="entry name" value="GTP-bd_TrmE_N"/>
</dbReference>
<evidence type="ECO:0000313" key="16">
    <source>
        <dbReference type="EMBL" id="RFU32231.1"/>
    </source>
</evidence>
<feature type="transmembrane region" description="Helical" evidence="12">
    <location>
        <begin position="299"/>
        <end position="322"/>
    </location>
</feature>
<dbReference type="SUPFAM" id="SSF52540">
    <property type="entry name" value="P-loop containing nucleoside triphosphate hydrolases"/>
    <property type="match status" value="1"/>
</dbReference>
<feature type="transmembrane region" description="Helical" evidence="12">
    <location>
        <begin position="350"/>
        <end position="369"/>
    </location>
</feature>
<keyword evidence="4" id="KW-0813">Transport</keyword>
<dbReference type="FunFam" id="3.40.50.300:FF:001916">
    <property type="entry name" value="Mitochondrial GTPase (Mss1), putative"/>
    <property type="match status" value="1"/>
</dbReference>
<dbReference type="Pfam" id="PF13520">
    <property type="entry name" value="AA_permease_2"/>
    <property type="match status" value="1"/>
</dbReference>
<dbReference type="PANTHER" id="PTHR45649:SF4">
    <property type="entry name" value="TRANSPORTER, PUTATIVE (EUROFUNG)-RELATED"/>
    <property type="match status" value="1"/>
</dbReference>
<dbReference type="Gene3D" id="1.20.1740.10">
    <property type="entry name" value="Amino acid/polyamine transporter I"/>
    <property type="match status" value="1"/>
</dbReference>
<comment type="subcellular location">
    <subcellularLocation>
        <location evidence="1">Membrane</location>
        <topology evidence="1">Multi-pass membrane protein</topology>
    </subcellularLocation>
    <subcellularLocation>
        <location evidence="2">Mitochondrion</location>
    </subcellularLocation>
</comment>
<dbReference type="GO" id="GO:0022857">
    <property type="term" value="F:transmembrane transporter activity"/>
    <property type="evidence" value="ECO:0007669"/>
    <property type="project" value="InterPro"/>
</dbReference>